<dbReference type="Gene3D" id="2.40.10.170">
    <property type="match status" value="1"/>
</dbReference>
<dbReference type="Pfam" id="PF02559">
    <property type="entry name" value="CarD_TRCF_RID"/>
    <property type="match status" value="1"/>
</dbReference>
<dbReference type="EMBL" id="DXBM01000050">
    <property type="protein sequence ID" value="HIZ46579.1"/>
    <property type="molecule type" value="Genomic_DNA"/>
</dbReference>
<organism evidence="2 3">
    <name type="scientific">Candidatus Olsenella pullistercoris</name>
    <dbReference type="NCBI Taxonomy" id="2838712"/>
    <lineage>
        <taxon>Bacteria</taxon>
        <taxon>Bacillati</taxon>
        <taxon>Actinomycetota</taxon>
        <taxon>Coriobacteriia</taxon>
        <taxon>Coriobacteriales</taxon>
        <taxon>Atopobiaceae</taxon>
        <taxon>Olsenella</taxon>
    </lineage>
</organism>
<dbReference type="InterPro" id="IPR003711">
    <property type="entry name" value="CarD-like/TRCF_RID"/>
</dbReference>
<evidence type="ECO:0000313" key="3">
    <source>
        <dbReference type="Proteomes" id="UP000824062"/>
    </source>
</evidence>
<gene>
    <name evidence="2" type="ORF">IAA19_06120</name>
</gene>
<dbReference type="Gene3D" id="1.20.58.1290">
    <property type="entry name" value="CarD-like, C-terminal domain"/>
    <property type="match status" value="1"/>
</dbReference>
<feature type="domain" description="CarD-like/TRCF RNAP-interacting" evidence="1">
    <location>
        <begin position="3"/>
        <end position="55"/>
    </location>
</feature>
<dbReference type="AlphaFoldDB" id="A0A9D2EZ58"/>
<comment type="caution">
    <text evidence="2">The sequence shown here is derived from an EMBL/GenBank/DDBJ whole genome shotgun (WGS) entry which is preliminary data.</text>
</comment>
<dbReference type="InterPro" id="IPR042215">
    <property type="entry name" value="CarD-like_C"/>
</dbReference>
<reference evidence="2" key="1">
    <citation type="journal article" date="2021" name="PeerJ">
        <title>Extensive microbial diversity within the chicken gut microbiome revealed by metagenomics and culture.</title>
        <authorList>
            <person name="Gilroy R."/>
            <person name="Ravi A."/>
            <person name="Getino M."/>
            <person name="Pursley I."/>
            <person name="Horton D.L."/>
            <person name="Alikhan N.F."/>
            <person name="Baker D."/>
            <person name="Gharbi K."/>
            <person name="Hall N."/>
            <person name="Watson M."/>
            <person name="Adriaenssens E.M."/>
            <person name="Foster-Nyarko E."/>
            <person name="Jarju S."/>
            <person name="Secka A."/>
            <person name="Antonio M."/>
            <person name="Oren A."/>
            <person name="Chaudhuri R.R."/>
            <person name="La Ragione R."/>
            <person name="Hildebrand F."/>
            <person name="Pallen M.J."/>
        </authorList>
    </citation>
    <scope>NUCLEOTIDE SEQUENCE</scope>
    <source>
        <strain evidence="2">ChiHjej12B11-14209</strain>
    </source>
</reference>
<sequence length="166" mass="18788">MYAIGEYLVHPGQGVCRVEGVTEGPQAVYQLLPVGKLHPVHISFPVANEGRLRPVLSRSEAERIIELYPTIEVESYEARNNSLEEEHYRNEMREGTCQDCVRIVKTFRVRISELAARNKRPPVAYERILKEASERSVSELAVALDCTPEDVVMLLKARDGEVPEDN</sequence>
<protein>
    <submittedName>
        <fullName evidence="2">CarD family transcriptional regulator</fullName>
    </submittedName>
</protein>
<dbReference type="Proteomes" id="UP000824062">
    <property type="component" value="Unassembled WGS sequence"/>
</dbReference>
<proteinExistence type="predicted"/>
<accession>A0A9D2EZ58</accession>
<evidence type="ECO:0000259" key="1">
    <source>
        <dbReference type="Pfam" id="PF02559"/>
    </source>
</evidence>
<reference evidence="2" key="2">
    <citation type="submission" date="2021-04" db="EMBL/GenBank/DDBJ databases">
        <authorList>
            <person name="Gilroy R."/>
        </authorList>
    </citation>
    <scope>NUCLEOTIDE SEQUENCE</scope>
    <source>
        <strain evidence="2">ChiHjej12B11-14209</strain>
    </source>
</reference>
<evidence type="ECO:0000313" key="2">
    <source>
        <dbReference type="EMBL" id="HIZ46579.1"/>
    </source>
</evidence>
<name>A0A9D2EZ58_9ACTN</name>